<dbReference type="EMBL" id="CAEZYQ010000047">
    <property type="protein sequence ID" value="CAB4770663.1"/>
    <property type="molecule type" value="Genomic_DNA"/>
</dbReference>
<accession>A0A6J6VI13</accession>
<keyword evidence="2" id="KW-0472">Membrane</keyword>
<organism evidence="3">
    <name type="scientific">freshwater metagenome</name>
    <dbReference type="NCBI Taxonomy" id="449393"/>
    <lineage>
        <taxon>unclassified sequences</taxon>
        <taxon>metagenomes</taxon>
        <taxon>ecological metagenomes</taxon>
    </lineage>
</organism>
<feature type="transmembrane region" description="Helical" evidence="2">
    <location>
        <begin position="65"/>
        <end position="88"/>
    </location>
</feature>
<feature type="region of interest" description="Disordered" evidence="1">
    <location>
        <begin position="1"/>
        <end position="54"/>
    </location>
</feature>
<gene>
    <name evidence="3" type="ORF">UFOPK2761_03371</name>
</gene>
<proteinExistence type="predicted"/>
<evidence type="ECO:0000256" key="2">
    <source>
        <dbReference type="SAM" id="Phobius"/>
    </source>
</evidence>
<dbReference type="AlphaFoldDB" id="A0A6J6VI13"/>
<evidence type="ECO:0000313" key="3">
    <source>
        <dbReference type="EMBL" id="CAB4770663.1"/>
    </source>
</evidence>
<reference evidence="3" key="1">
    <citation type="submission" date="2020-05" db="EMBL/GenBank/DDBJ databases">
        <authorList>
            <person name="Chiriac C."/>
            <person name="Salcher M."/>
            <person name="Ghai R."/>
            <person name="Kavagutti S V."/>
        </authorList>
    </citation>
    <scope>NUCLEOTIDE SEQUENCE</scope>
</reference>
<evidence type="ECO:0000256" key="1">
    <source>
        <dbReference type="SAM" id="MobiDB-lite"/>
    </source>
</evidence>
<keyword evidence="2" id="KW-0812">Transmembrane</keyword>
<sequence>MTGPHDGRLPGHGRARRTAGGRGPGPADRRERTGLGSPLDREAPGPLAGCCRGHRTRRRDEHGSALIEVVWLGVLLLLPMLWIVLSVFEVQRGAFSVEAAARSAARAYALAGEDALGRSRAEAAARQALADQGLEDAPLDIRVSCTTTPACHSGTSVITVVVGTQVDLPLLPDVLGAGKPSFALDATHTVPIGRFQEVAAP</sequence>
<protein>
    <submittedName>
        <fullName evidence="3">Unannotated protein</fullName>
    </submittedName>
</protein>
<name>A0A6J6VI13_9ZZZZ</name>
<keyword evidence="2" id="KW-1133">Transmembrane helix</keyword>
<feature type="compositionally biased region" description="Basic and acidic residues" evidence="1">
    <location>
        <begin position="27"/>
        <end position="43"/>
    </location>
</feature>